<feature type="transmembrane region" description="Helical" evidence="5">
    <location>
        <begin position="113"/>
        <end position="135"/>
    </location>
</feature>
<dbReference type="GO" id="GO:0016020">
    <property type="term" value="C:membrane"/>
    <property type="evidence" value="ECO:0007669"/>
    <property type="project" value="UniProtKB-SubCell"/>
</dbReference>
<keyword evidence="3 5" id="KW-1133">Transmembrane helix</keyword>
<dbReference type="AlphaFoldDB" id="A0AAW9R7W8"/>
<accession>A0AAW9R7W8</accession>
<dbReference type="Proteomes" id="UP001359886">
    <property type="component" value="Unassembled WGS sequence"/>
</dbReference>
<feature type="transmembrane region" description="Helical" evidence="5">
    <location>
        <begin position="66"/>
        <end position="93"/>
    </location>
</feature>
<gene>
    <name evidence="6" type="ORF">V3330_13910</name>
</gene>
<dbReference type="InterPro" id="IPR023352">
    <property type="entry name" value="MAPEG-like_dom_sf"/>
</dbReference>
<evidence type="ECO:0000313" key="6">
    <source>
        <dbReference type="EMBL" id="MEJ8568724.1"/>
    </source>
</evidence>
<dbReference type="Gene3D" id="1.20.120.550">
    <property type="entry name" value="Membrane associated eicosanoid/glutathione metabolism-like domain"/>
    <property type="match status" value="1"/>
</dbReference>
<dbReference type="InterPro" id="IPR001129">
    <property type="entry name" value="Membr-assoc_MAPEG"/>
</dbReference>
<evidence type="ECO:0000256" key="3">
    <source>
        <dbReference type="ARBA" id="ARBA00022989"/>
    </source>
</evidence>
<comment type="subcellular location">
    <subcellularLocation>
        <location evidence="1">Membrane</location>
    </subcellularLocation>
</comment>
<evidence type="ECO:0000256" key="1">
    <source>
        <dbReference type="ARBA" id="ARBA00004370"/>
    </source>
</evidence>
<protein>
    <submittedName>
        <fullName evidence="6">MAPEG family protein</fullName>
    </submittedName>
</protein>
<sequence length="137" mass="15521">MNVLYPIFVLALLTLAVAMRLGFLRWRAVSRREVKVEYYQAYQGEGEPPAVRIVSRHLINLMEMPVLFYIACLIAYVTGLTGGVILGLAWTYAALRIVHTVIHLGSNVVLWRFRVFAFSVMVLTLLWVVLLAGLVTR</sequence>
<evidence type="ECO:0000256" key="5">
    <source>
        <dbReference type="SAM" id="Phobius"/>
    </source>
</evidence>
<keyword evidence="7" id="KW-1185">Reference proteome</keyword>
<keyword evidence="4 5" id="KW-0472">Membrane</keyword>
<feature type="transmembrane region" description="Helical" evidence="5">
    <location>
        <begin position="6"/>
        <end position="23"/>
    </location>
</feature>
<reference evidence="6 7" key="1">
    <citation type="submission" date="2024-02" db="EMBL/GenBank/DDBJ databases">
        <title>A novel Wenzhouxiangellaceae bacterium, isolated from coastal sediments.</title>
        <authorList>
            <person name="Du Z.-J."/>
            <person name="Ye Y.-Q."/>
            <person name="Zhang X.-Y."/>
        </authorList>
    </citation>
    <scope>NUCLEOTIDE SEQUENCE [LARGE SCALE GENOMIC DNA]</scope>
    <source>
        <strain evidence="6 7">CH-27</strain>
    </source>
</reference>
<dbReference type="Pfam" id="PF01124">
    <property type="entry name" value="MAPEG"/>
    <property type="match status" value="1"/>
</dbReference>
<evidence type="ECO:0000313" key="7">
    <source>
        <dbReference type="Proteomes" id="UP001359886"/>
    </source>
</evidence>
<comment type="caution">
    <text evidence="6">The sequence shown here is derived from an EMBL/GenBank/DDBJ whole genome shotgun (WGS) entry which is preliminary data.</text>
</comment>
<organism evidence="6 7">
    <name type="scientific">Elongatibacter sediminis</name>
    <dbReference type="NCBI Taxonomy" id="3119006"/>
    <lineage>
        <taxon>Bacteria</taxon>
        <taxon>Pseudomonadati</taxon>
        <taxon>Pseudomonadota</taxon>
        <taxon>Gammaproteobacteria</taxon>
        <taxon>Chromatiales</taxon>
        <taxon>Wenzhouxiangellaceae</taxon>
        <taxon>Elongatibacter</taxon>
    </lineage>
</organism>
<dbReference type="EMBL" id="JAZHOG010000009">
    <property type="protein sequence ID" value="MEJ8568724.1"/>
    <property type="molecule type" value="Genomic_DNA"/>
</dbReference>
<dbReference type="SUPFAM" id="SSF161084">
    <property type="entry name" value="MAPEG domain-like"/>
    <property type="match status" value="1"/>
</dbReference>
<proteinExistence type="predicted"/>
<keyword evidence="2 5" id="KW-0812">Transmembrane</keyword>
<evidence type="ECO:0000256" key="2">
    <source>
        <dbReference type="ARBA" id="ARBA00022692"/>
    </source>
</evidence>
<name>A0AAW9R7W8_9GAMM</name>
<dbReference type="RefSeq" id="WP_354696047.1">
    <property type="nucleotide sequence ID" value="NZ_JAZHOG010000009.1"/>
</dbReference>
<evidence type="ECO:0000256" key="4">
    <source>
        <dbReference type="ARBA" id="ARBA00023136"/>
    </source>
</evidence>